<feature type="compositionally biased region" description="Polar residues" evidence="6">
    <location>
        <begin position="289"/>
        <end position="298"/>
    </location>
</feature>
<dbReference type="SUPFAM" id="SSF56112">
    <property type="entry name" value="Protein kinase-like (PK-like)"/>
    <property type="match status" value="1"/>
</dbReference>
<evidence type="ECO:0008006" key="10">
    <source>
        <dbReference type="Google" id="ProtNLM"/>
    </source>
</evidence>
<dbReference type="Gene3D" id="1.10.510.10">
    <property type="entry name" value="Transferase(Phosphotransferase) domain 1"/>
    <property type="match status" value="1"/>
</dbReference>
<dbReference type="PANTHER" id="PTHR39087">
    <property type="entry name" value="UPF0104 MEMBRANE PROTEIN MJ1595"/>
    <property type="match status" value="1"/>
</dbReference>
<dbReference type="PANTHER" id="PTHR39087:SF2">
    <property type="entry name" value="UPF0104 MEMBRANE PROTEIN MJ1595"/>
    <property type="match status" value="1"/>
</dbReference>
<evidence type="ECO:0000256" key="1">
    <source>
        <dbReference type="ARBA" id="ARBA00004651"/>
    </source>
</evidence>
<dbReference type="EMBL" id="BAABGN010000011">
    <property type="protein sequence ID" value="GAA4427178.1"/>
    <property type="molecule type" value="Genomic_DNA"/>
</dbReference>
<feature type="transmembrane region" description="Helical" evidence="7">
    <location>
        <begin position="43"/>
        <end position="65"/>
    </location>
</feature>
<dbReference type="InterPro" id="IPR011009">
    <property type="entry name" value="Kinase-like_dom_sf"/>
</dbReference>
<keyword evidence="9" id="KW-1185">Reference proteome</keyword>
<evidence type="ECO:0000256" key="2">
    <source>
        <dbReference type="ARBA" id="ARBA00022475"/>
    </source>
</evidence>
<dbReference type="Pfam" id="PF03706">
    <property type="entry name" value="LPG_synthase_TM"/>
    <property type="match status" value="1"/>
</dbReference>
<evidence type="ECO:0000256" key="6">
    <source>
        <dbReference type="SAM" id="MobiDB-lite"/>
    </source>
</evidence>
<feature type="region of interest" description="Disordered" evidence="6">
    <location>
        <begin position="281"/>
        <end position="314"/>
    </location>
</feature>
<evidence type="ECO:0000313" key="8">
    <source>
        <dbReference type="EMBL" id="GAA4427178.1"/>
    </source>
</evidence>
<comment type="caution">
    <text evidence="8">The sequence shown here is derived from an EMBL/GenBank/DDBJ whole genome shotgun (WGS) entry which is preliminary data.</text>
</comment>
<feature type="transmembrane region" description="Helical" evidence="7">
    <location>
        <begin position="735"/>
        <end position="754"/>
    </location>
</feature>
<evidence type="ECO:0000256" key="4">
    <source>
        <dbReference type="ARBA" id="ARBA00022989"/>
    </source>
</evidence>
<dbReference type="Proteomes" id="UP001500622">
    <property type="component" value="Unassembled WGS sequence"/>
</dbReference>
<dbReference type="RefSeq" id="WP_345216760.1">
    <property type="nucleotide sequence ID" value="NZ_BAABGN010000011.1"/>
</dbReference>
<organism evidence="8 9">
    <name type="scientific">Georgenia halophila</name>
    <dbReference type="NCBI Taxonomy" id="620889"/>
    <lineage>
        <taxon>Bacteria</taxon>
        <taxon>Bacillati</taxon>
        <taxon>Actinomycetota</taxon>
        <taxon>Actinomycetes</taxon>
        <taxon>Micrococcales</taxon>
        <taxon>Bogoriellaceae</taxon>
        <taxon>Georgenia</taxon>
    </lineage>
</organism>
<keyword evidence="4 7" id="KW-1133">Transmembrane helix</keyword>
<feature type="transmembrane region" description="Helical" evidence="7">
    <location>
        <begin position="119"/>
        <end position="139"/>
    </location>
</feature>
<dbReference type="InterPro" id="IPR022791">
    <property type="entry name" value="L-PG_synthase/AglD"/>
</dbReference>
<feature type="transmembrane region" description="Helical" evidence="7">
    <location>
        <begin position="697"/>
        <end position="723"/>
    </location>
</feature>
<feature type="region of interest" description="Disordered" evidence="6">
    <location>
        <begin position="321"/>
        <end position="340"/>
    </location>
</feature>
<name>A0ABP8LE13_9MICO</name>
<feature type="transmembrane region" description="Helical" evidence="7">
    <location>
        <begin position="159"/>
        <end position="178"/>
    </location>
</feature>
<feature type="transmembrane region" description="Helical" evidence="7">
    <location>
        <begin position="85"/>
        <end position="107"/>
    </location>
</feature>
<evidence type="ECO:0000256" key="5">
    <source>
        <dbReference type="ARBA" id="ARBA00023136"/>
    </source>
</evidence>
<comment type="subcellular location">
    <subcellularLocation>
        <location evidence="1">Cell membrane</location>
        <topology evidence="1">Multi-pass membrane protein</topology>
    </subcellularLocation>
</comment>
<feature type="transmembrane region" description="Helical" evidence="7">
    <location>
        <begin position="665"/>
        <end position="685"/>
    </location>
</feature>
<sequence length="893" mass="94518">MSLHPGDRGAPAPARVPVEDVPPRREVLLVDAPETRVRRPSDLLALLACLLGIAFVLTLAVYAHATTQGVTEDVQSVVTDVLRQVLLLPVTVLEGLVSFFVPLVVLVDRVVRRSWRSALEALATGVVAVLLAAGALWLLDNVAPAALSQGLTITSEGDTVIALNVYIAGLTGVLTAVGDRSHNRLLRWSWNLLWVVLGLSVVQGDQTLPGAIVAVLLGRAAGLGMRYASGVLHERATGLHLVRGLRRAGLDPVTVVRMDPVLSGTYAQAWRISSASPIGYTERLREPSQRATTDAGSRSSEDGAPDLLATTKQPENVADAVVPDPTVEPGQVLQEASSSAAKTLDVESAHRLYAIWDADGRRHDVTVLDGDRHVVGVLSSLWDSVRLRGLDRRPATNLREAANRAALMSLATRDAGVRTPELVGITESRDSVIIVTEHVAGARRLTELSPQELDDRLLDQVWSQVQSAHAKGLAHHDLHADAVVVDARGDAWVLDWENGEIISSEVSRRMDLAQLLAMLAVLVGTERALSSAARMLTRDQLASIAPLLQPVAMPSPTRTAAKREMLAALRGELVSLIPTADVAPLQLARFAPRTVITLTVAVVAVWALLSWMNFEEVADAVTSASPVWIVVAFVFGLLTYAGSAMTLEAFAPEKLGLWRTTLVQVAASVISLVAPAGIGPAALNLRFLNKRRIATPMAVATVGLVQVSQLITTVLLLVAVALVTGSAGTLSAPSGSVVIAVGLVLLAVSVMLLVPSLRAWVWRRVAPTLRQVWPRVVWVGSNPGRLLMGIAGNLIMTVGYVAAFGASLAAFGYTLPVTNLAITYLAANSIGAAVPSPGGIGPVEAALTTGLTLAGIPAGSAVSVAILFRVLTFWGRAPLGWAALRHLQRKESL</sequence>
<evidence type="ECO:0000313" key="9">
    <source>
        <dbReference type="Proteomes" id="UP001500622"/>
    </source>
</evidence>
<keyword evidence="2" id="KW-1003">Cell membrane</keyword>
<feature type="transmembrane region" description="Helical" evidence="7">
    <location>
        <begin position="595"/>
        <end position="614"/>
    </location>
</feature>
<feature type="transmembrane region" description="Helical" evidence="7">
    <location>
        <begin position="626"/>
        <end position="645"/>
    </location>
</feature>
<feature type="transmembrane region" description="Helical" evidence="7">
    <location>
        <begin position="185"/>
        <end position="202"/>
    </location>
</feature>
<protein>
    <recommendedName>
        <fullName evidence="10">Flippase-like domain-containing protein</fullName>
    </recommendedName>
</protein>
<keyword evidence="3 7" id="KW-0812">Transmembrane</keyword>
<gene>
    <name evidence="8" type="ORF">GCM10023169_26800</name>
</gene>
<proteinExistence type="predicted"/>
<keyword evidence="5 7" id="KW-0472">Membrane</keyword>
<reference evidence="9" key="1">
    <citation type="journal article" date="2019" name="Int. J. Syst. Evol. Microbiol.">
        <title>The Global Catalogue of Microorganisms (GCM) 10K type strain sequencing project: providing services to taxonomists for standard genome sequencing and annotation.</title>
        <authorList>
            <consortium name="The Broad Institute Genomics Platform"/>
            <consortium name="The Broad Institute Genome Sequencing Center for Infectious Disease"/>
            <person name="Wu L."/>
            <person name="Ma J."/>
        </authorList>
    </citation>
    <scope>NUCLEOTIDE SEQUENCE [LARGE SCALE GENOMIC DNA]</scope>
    <source>
        <strain evidence="9">JCM 17810</strain>
    </source>
</reference>
<evidence type="ECO:0000256" key="7">
    <source>
        <dbReference type="SAM" id="Phobius"/>
    </source>
</evidence>
<feature type="transmembrane region" description="Helical" evidence="7">
    <location>
        <begin position="794"/>
        <end position="815"/>
    </location>
</feature>
<accession>A0ABP8LE13</accession>
<dbReference type="Pfam" id="PF06293">
    <property type="entry name" value="Kdo"/>
    <property type="match status" value="1"/>
</dbReference>
<evidence type="ECO:0000256" key="3">
    <source>
        <dbReference type="ARBA" id="ARBA00022692"/>
    </source>
</evidence>
<feature type="transmembrane region" description="Helical" evidence="7">
    <location>
        <begin position="845"/>
        <end position="868"/>
    </location>
</feature>